<evidence type="ECO:0000313" key="1">
    <source>
        <dbReference type="EMBL" id="KAG5587126.1"/>
    </source>
</evidence>
<comment type="caution">
    <text evidence="1">The sequence shown here is derived from an EMBL/GenBank/DDBJ whole genome shotgun (WGS) entry which is preliminary data.</text>
</comment>
<evidence type="ECO:0000313" key="2">
    <source>
        <dbReference type="Proteomes" id="UP000824120"/>
    </source>
</evidence>
<dbReference type="Gene3D" id="3.30.420.10">
    <property type="entry name" value="Ribonuclease H-like superfamily/Ribonuclease H"/>
    <property type="match status" value="1"/>
</dbReference>
<dbReference type="OrthoDB" id="1305860at2759"/>
<organism evidence="1 2">
    <name type="scientific">Solanum commersonii</name>
    <name type="common">Commerson's wild potato</name>
    <name type="synonym">Commerson's nightshade</name>
    <dbReference type="NCBI Taxonomy" id="4109"/>
    <lineage>
        <taxon>Eukaryota</taxon>
        <taxon>Viridiplantae</taxon>
        <taxon>Streptophyta</taxon>
        <taxon>Embryophyta</taxon>
        <taxon>Tracheophyta</taxon>
        <taxon>Spermatophyta</taxon>
        <taxon>Magnoliopsida</taxon>
        <taxon>eudicotyledons</taxon>
        <taxon>Gunneridae</taxon>
        <taxon>Pentapetalae</taxon>
        <taxon>asterids</taxon>
        <taxon>lamiids</taxon>
        <taxon>Solanales</taxon>
        <taxon>Solanaceae</taxon>
        <taxon>Solanoideae</taxon>
        <taxon>Solaneae</taxon>
        <taxon>Solanum</taxon>
    </lineage>
</organism>
<accession>A0A9J5XJ10</accession>
<evidence type="ECO:0008006" key="3">
    <source>
        <dbReference type="Google" id="ProtNLM"/>
    </source>
</evidence>
<sequence length="131" mass="15401">MQYRQGDKRKSRCKLNRHCGERCGRRLVISKGKRNRQSNKHGNRISCFAGSSSLLSRGRFKRGYNRNRLTMPQKMVEREWKVSWDLVERIEEIGKAIQSINASITHTFREGNFMADSLVNEVVESQETKYY</sequence>
<dbReference type="AlphaFoldDB" id="A0A9J5XJ10"/>
<keyword evidence="2" id="KW-1185">Reference proteome</keyword>
<protein>
    <recommendedName>
        <fullName evidence="3">RNase H type-1 domain-containing protein</fullName>
    </recommendedName>
</protein>
<dbReference type="GO" id="GO:0003676">
    <property type="term" value="F:nucleic acid binding"/>
    <property type="evidence" value="ECO:0007669"/>
    <property type="project" value="InterPro"/>
</dbReference>
<reference evidence="1 2" key="1">
    <citation type="submission" date="2020-09" db="EMBL/GenBank/DDBJ databases">
        <title>De no assembly of potato wild relative species, Solanum commersonii.</title>
        <authorList>
            <person name="Cho K."/>
        </authorList>
    </citation>
    <scope>NUCLEOTIDE SEQUENCE [LARGE SCALE GENOMIC DNA]</scope>
    <source>
        <strain evidence="1">LZ3.2</strain>
        <tissue evidence="1">Leaf</tissue>
    </source>
</reference>
<dbReference type="Proteomes" id="UP000824120">
    <property type="component" value="Chromosome 9"/>
</dbReference>
<name>A0A9J5XJ10_SOLCO</name>
<dbReference type="EMBL" id="JACXVP010000009">
    <property type="protein sequence ID" value="KAG5587126.1"/>
    <property type="molecule type" value="Genomic_DNA"/>
</dbReference>
<gene>
    <name evidence="1" type="ORF">H5410_047560</name>
</gene>
<dbReference type="InterPro" id="IPR036397">
    <property type="entry name" value="RNaseH_sf"/>
</dbReference>
<proteinExistence type="predicted"/>